<dbReference type="Pfam" id="PF17917">
    <property type="entry name" value="RT_RNaseH"/>
    <property type="match status" value="1"/>
</dbReference>
<reference evidence="10" key="1">
    <citation type="journal article" date="2019" name="Plant Biotechnol. J.">
        <title>Genome sequencing of the Australian wild diploid species Gossypium australe highlights disease resistance and delayed gland morphogenesis.</title>
        <authorList>
            <person name="Cai Y."/>
            <person name="Cai X."/>
            <person name="Wang Q."/>
            <person name="Wang P."/>
            <person name="Zhang Y."/>
            <person name="Cai C."/>
            <person name="Xu Y."/>
            <person name="Wang K."/>
            <person name="Zhou Z."/>
            <person name="Wang C."/>
            <person name="Geng S."/>
            <person name="Li B."/>
            <person name="Dong Q."/>
            <person name="Hou Y."/>
            <person name="Wang H."/>
            <person name="Ai P."/>
            <person name="Liu Z."/>
            <person name="Yi F."/>
            <person name="Sun M."/>
            <person name="An G."/>
            <person name="Cheng J."/>
            <person name="Zhang Y."/>
            <person name="Shi Q."/>
            <person name="Xie Y."/>
            <person name="Shi X."/>
            <person name="Chang Y."/>
            <person name="Huang F."/>
            <person name="Chen Y."/>
            <person name="Hong S."/>
            <person name="Mi L."/>
            <person name="Sun Q."/>
            <person name="Zhang L."/>
            <person name="Zhou B."/>
            <person name="Peng R."/>
            <person name="Zhang X."/>
            <person name="Liu F."/>
        </authorList>
    </citation>
    <scope>NUCLEOTIDE SEQUENCE [LARGE SCALE GENOMIC DNA]</scope>
    <source>
        <strain evidence="10">cv. PA1801</strain>
    </source>
</reference>
<comment type="caution">
    <text evidence="9">The sequence shown here is derived from an EMBL/GenBank/DDBJ whole genome shotgun (WGS) entry which is preliminary data.</text>
</comment>
<feature type="domain" description="Reverse transcriptase RNase H-like" evidence="7">
    <location>
        <begin position="38"/>
        <end position="135"/>
    </location>
</feature>
<keyword evidence="2" id="KW-0548">Nucleotidyltransferase</keyword>
<evidence type="ECO:0000256" key="1">
    <source>
        <dbReference type="ARBA" id="ARBA00022679"/>
    </source>
</evidence>
<keyword evidence="6 9" id="KW-0695">RNA-directed DNA polymerase</keyword>
<evidence type="ECO:0000256" key="3">
    <source>
        <dbReference type="ARBA" id="ARBA00022722"/>
    </source>
</evidence>
<dbReference type="InterPro" id="IPR041588">
    <property type="entry name" value="Integrase_H2C2"/>
</dbReference>
<evidence type="ECO:0000259" key="8">
    <source>
        <dbReference type="Pfam" id="PF17921"/>
    </source>
</evidence>
<dbReference type="OrthoDB" id="1723377at2759"/>
<feature type="domain" description="Integrase zinc-binding" evidence="8">
    <location>
        <begin position="206"/>
        <end position="258"/>
    </location>
</feature>
<dbReference type="PANTHER" id="PTHR37984">
    <property type="entry name" value="PROTEIN CBG26694"/>
    <property type="match status" value="1"/>
</dbReference>
<dbReference type="Gene3D" id="1.10.340.70">
    <property type="match status" value="1"/>
</dbReference>
<gene>
    <name evidence="9" type="ORF">EPI10_024019</name>
</gene>
<dbReference type="Proteomes" id="UP000325315">
    <property type="component" value="Unassembled WGS sequence"/>
</dbReference>
<evidence type="ECO:0000313" key="10">
    <source>
        <dbReference type="Proteomes" id="UP000325315"/>
    </source>
</evidence>
<dbReference type="SUPFAM" id="SSF56672">
    <property type="entry name" value="DNA/RNA polymerases"/>
    <property type="match status" value="1"/>
</dbReference>
<dbReference type="PANTHER" id="PTHR37984:SF5">
    <property type="entry name" value="PROTEIN NYNRIN-LIKE"/>
    <property type="match status" value="1"/>
</dbReference>
<dbReference type="Gene3D" id="3.10.20.370">
    <property type="match status" value="1"/>
</dbReference>
<keyword evidence="10" id="KW-1185">Reference proteome</keyword>
<dbReference type="CDD" id="cd09274">
    <property type="entry name" value="RNase_HI_RT_Ty3"/>
    <property type="match status" value="1"/>
</dbReference>
<keyword evidence="4" id="KW-0255">Endonuclease</keyword>
<name>A0A5B6VXV9_9ROSI</name>
<keyword evidence="3" id="KW-0540">Nuclease</keyword>
<dbReference type="InterPro" id="IPR050951">
    <property type="entry name" value="Retrovirus_Pol_polyprotein"/>
</dbReference>
<organism evidence="9 10">
    <name type="scientific">Gossypium australe</name>
    <dbReference type="NCBI Taxonomy" id="47621"/>
    <lineage>
        <taxon>Eukaryota</taxon>
        <taxon>Viridiplantae</taxon>
        <taxon>Streptophyta</taxon>
        <taxon>Embryophyta</taxon>
        <taxon>Tracheophyta</taxon>
        <taxon>Spermatophyta</taxon>
        <taxon>Magnoliopsida</taxon>
        <taxon>eudicotyledons</taxon>
        <taxon>Gunneridae</taxon>
        <taxon>Pentapetalae</taxon>
        <taxon>rosids</taxon>
        <taxon>malvids</taxon>
        <taxon>Malvales</taxon>
        <taxon>Malvaceae</taxon>
        <taxon>Malvoideae</taxon>
        <taxon>Gossypium</taxon>
    </lineage>
</organism>
<evidence type="ECO:0000256" key="5">
    <source>
        <dbReference type="ARBA" id="ARBA00022801"/>
    </source>
</evidence>
<dbReference type="EMBL" id="SMMG02000005">
    <property type="protein sequence ID" value="KAA3473657.1"/>
    <property type="molecule type" value="Genomic_DNA"/>
</dbReference>
<dbReference type="GO" id="GO:0004519">
    <property type="term" value="F:endonuclease activity"/>
    <property type="evidence" value="ECO:0007669"/>
    <property type="project" value="UniProtKB-KW"/>
</dbReference>
<dbReference type="Pfam" id="PF17921">
    <property type="entry name" value="Integrase_H2C2"/>
    <property type="match status" value="1"/>
</dbReference>
<evidence type="ECO:0000313" key="9">
    <source>
        <dbReference type="EMBL" id="KAA3473657.1"/>
    </source>
</evidence>
<dbReference type="InterPro" id="IPR012337">
    <property type="entry name" value="RNaseH-like_sf"/>
</dbReference>
<protein>
    <submittedName>
        <fullName evidence="9">Reverse transcriptase</fullName>
    </submittedName>
</protein>
<dbReference type="Gene3D" id="3.30.420.10">
    <property type="entry name" value="Ribonuclease H-like superfamily/Ribonuclease H"/>
    <property type="match status" value="1"/>
</dbReference>
<evidence type="ECO:0000256" key="2">
    <source>
        <dbReference type="ARBA" id="ARBA00022695"/>
    </source>
</evidence>
<dbReference type="InterPro" id="IPR041373">
    <property type="entry name" value="RT_RNaseH"/>
</dbReference>
<sequence length="449" mass="53045">MYLRSVAFRVWRDTIGISLRFSVIAVSLTMLLLQPKSRKEFVVYSDESHVGLGCVLMQDGKVVAFASHQLKIHEGNYPMHDLELAAVAFTFKICRHFMYGERCIIYTNHKSLKYPLTQKEFNLRQRRWIELLKDYDCTIEYHPGKANVVVNALSQKVMFDLRVIFARLRLFDDGSLLAELQVNPTWIERIRDKQLGDNLLSLWFYQSILKEAHNSPFDMHPGGNKIYLDLRELYWWSSLKSEVADFVSQCLTCQQVKAEYQLPSGLLHPVKIPLWKWERIDGQFKRVIQILENMLRSCMIDFRGSWEDYLPLAEFAYNNSFQSSIQMALYEALYSRKCRTSLGWTKLGERQVLVPKLVFETEDKVRLIRDHLKVTFDKQKSYTNLKRREIEYSVGDFVFLKLELPPELDRKHDVFHISMLRRYRSDPTHFVSVEEIEVRPDLTFEEELV</sequence>
<dbReference type="InterPro" id="IPR043502">
    <property type="entry name" value="DNA/RNA_pol_sf"/>
</dbReference>
<dbReference type="GO" id="GO:0016787">
    <property type="term" value="F:hydrolase activity"/>
    <property type="evidence" value="ECO:0007669"/>
    <property type="project" value="UniProtKB-KW"/>
</dbReference>
<dbReference type="SUPFAM" id="SSF53098">
    <property type="entry name" value="Ribonuclease H-like"/>
    <property type="match status" value="1"/>
</dbReference>
<keyword evidence="5" id="KW-0378">Hydrolase</keyword>
<accession>A0A5B6VXV9</accession>
<keyword evidence="1" id="KW-0808">Transferase</keyword>
<evidence type="ECO:0000256" key="6">
    <source>
        <dbReference type="ARBA" id="ARBA00022918"/>
    </source>
</evidence>
<dbReference type="InterPro" id="IPR036397">
    <property type="entry name" value="RNaseH_sf"/>
</dbReference>
<proteinExistence type="predicted"/>
<evidence type="ECO:0000256" key="4">
    <source>
        <dbReference type="ARBA" id="ARBA00022759"/>
    </source>
</evidence>
<dbReference type="AlphaFoldDB" id="A0A5B6VXV9"/>
<evidence type="ECO:0000259" key="7">
    <source>
        <dbReference type="Pfam" id="PF17917"/>
    </source>
</evidence>
<dbReference type="GO" id="GO:0003676">
    <property type="term" value="F:nucleic acid binding"/>
    <property type="evidence" value="ECO:0007669"/>
    <property type="project" value="InterPro"/>
</dbReference>
<dbReference type="GO" id="GO:0003964">
    <property type="term" value="F:RNA-directed DNA polymerase activity"/>
    <property type="evidence" value="ECO:0007669"/>
    <property type="project" value="UniProtKB-KW"/>
</dbReference>